<accession>Q9EN33</accession>
<organismHost>
    <name type="scientific">Amsacta</name>
    <dbReference type="NCBI Taxonomy" id="340055"/>
</organismHost>
<gene>
    <name evidence="1" type="primary">AMV013</name>
</gene>
<protein>
    <submittedName>
        <fullName evidence="1">AMV013</fullName>
    </submittedName>
</protein>
<evidence type="ECO:0000313" key="2">
    <source>
        <dbReference type="Proteomes" id="UP000000872"/>
    </source>
</evidence>
<dbReference type="GeneID" id="1494603"/>
<dbReference type="RefSeq" id="NP_064795.1">
    <property type="nucleotide sequence ID" value="NC_002520.1"/>
</dbReference>
<proteinExistence type="predicted"/>
<keyword evidence="2" id="KW-1185">Reference proteome</keyword>
<dbReference type="EMBL" id="AF250284">
    <property type="protein sequence ID" value="AAG02719.1"/>
    <property type="molecule type" value="Genomic_DNA"/>
</dbReference>
<sequence>MIRLISLSNNKYIICYSILLKIINNKKKYDYIINQNIYDDIMLYEKYKFINKTVYDKIDEKIKRKDTLSITVGDFIEMYYIFYVLMINNLKKYDNLNIIDNICLINYILDNIKINYNTNKKYINNILLKLYEEYDYIIKNKNIQIKIFIKYFIKKFYPDIEIKKKYKKLDYNANSMHFISSEYLYLLYNKYTKLLITLDK</sequence>
<dbReference type="KEGG" id="vg:1494603"/>
<reference evidence="1 2" key="1">
    <citation type="journal article" date="2000" name="Virology">
        <title>Complete genomic sequence of the Amsacta moorei entomopoxvirus: analysis and comparison with other poxviruses.</title>
        <authorList>
            <person name="Bawden A.L."/>
            <person name="Glassberg K.J."/>
            <person name="Diggans J."/>
            <person name="Shaw R."/>
            <person name="Farmerie W."/>
            <person name="Moyer R.W."/>
        </authorList>
    </citation>
    <scope>NUCLEOTIDE SEQUENCE [LARGE SCALE GENOMIC DNA]</scope>
</reference>
<dbReference type="Proteomes" id="UP000000872">
    <property type="component" value="Segment"/>
</dbReference>
<name>Q9EN33_AMEPV</name>
<organism evidence="1 2">
    <name type="scientific">Amsacta moorei entomopoxvirus</name>
    <name type="common">AmEPV</name>
    <dbReference type="NCBI Taxonomy" id="28321"/>
    <lineage>
        <taxon>Viruses</taxon>
        <taxon>Varidnaviria</taxon>
        <taxon>Bamfordvirae</taxon>
        <taxon>Nucleocytoviricota</taxon>
        <taxon>Pokkesviricetes</taxon>
        <taxon>Chitovirales</taxon>
        <taxon>Poxviridae</taxon>
        <taxon>Entomopoxvirinae</taxon>
        <taxon>Betaentomopoxvirus</taxon>
    </lineage>
</organism>
<evidence type="ECO:0000313" key="1">
    <source>
        <dbReference type="EMBL" id="AAG02719.1"/>
    </source>
</evidence>